<dbReference type="Pfam" id="PF01594">
    <property type="entry name" value="AI-2E_transport"/>
    <property type="match status" value="1"/>
</dbReference>
<evidence type="ECO:0000256" key="5">
    <source>
        <dbReference type="ARBA" id="ARBA00022692"/>
    </source>
</evidence>
<dbReference type="PANTHER" id="PTHR21716:SF53">
    <property type="entry name" value="PERMEASE PERM-RELATED"/>
    <property type="match status" value="1"/>
</dbReference>
<evidence type="ECO:0000313" key="10">
    <source>
        <dbReference type="Proteomes" id="UP001501706"/>
    </source>
</evidence>
<dbReference type="InterPro" id="IPR002549">
    <property type="entry name" value="AI-2E-like"/>
</dbReference>
<feature type="transmembrane region" description="Helical" evidence="8">
    <location>
        <begin position="84"/>
        <end position="104"/>
    </location>
</feature>
<evidence type="ECO:0000313" key="9">
    <source>
        <dbReference type="EMBL" id="GAA0512119.1"/>
    </source>
</evidence>
<evidence type="ECO:0000256" key="3">
    <source>
        <dbReference type="ARBA" id="ARBA00022448"/>
    </source>
</evidence>
<feature type="transmembrane region" description="Helical" evidence="8">
    <location>
        <begin position="54"/>
        <end position="72"/>
    </location>
</feature>
<evidence type="ECO:0000256" key="6">
    <source>
        <dbReference type="ARBA" id="ARBA00022989"/>
    </source>
</evidence>
<dbReference type="RefSeq" id="WP_343927808.1">
    <property type="nucleotide sequence ID" value="NZ_BAAAEN010000012.1"/>
</dbReference>
<name>A0ABN1C5B7_9BURK</name>
<proteinExistence type="inferred from homology"/>
<accession>A0ABN1C5B7</accession>
<keyword evidence="3" id="KW-0813">Transport</keyword>
<keyword evidence="7 8" id="KW-0472">Membrane</keyword>
<reference evidence="9 10" key="1">
    <citation type="journal article" date="2019" name="Int. J. Syst. Evol. Microbiol.">
        <title>The Global Catalogue of Microorganisms (GCM) 10K type strain sequencing project: providing services to taxonomists for standard genome sequencing and annotation.</title>
        <authorList>
            <consortium name="The Broad Institute Genomics Platform"/>
            <consortium name="The Broad Institute Genome Sequencing Center for Infectious Disease"/>
            <person name="Wu L."/>
            <person name="Ma J."/>
        </authorList>
    </citation>
    <scope>NUCLEOTIDE SEQUENCE [LARGE SCALE GENOMIC DNA]</scope>
    <source>
        <strain evidence="9 10">JCM 14330</strain>
    </source>
</reference>
<comment type="caution">
    <text evidence="9">The sequence shown here is derived from an EMBL/GenBank/DDBJ whole genome shotgun (WGS) entry which is preliminary data.</text>
</comment>
<feature type="transmembrane region" description="Helical" evidence="8">
    <location>
        <begin position="278"/>
        <end position="298"/>
    </location>
</feature>
<evidence type="ECO:0000256" key="8">
    <source>
        <dbReference type="SAM" id="Phobius"/>
    </source>
</evidence>
<feature type="transmembrane region" description="Helical" evidence="8">
    <location>
        <begin position="182"/>
        <end position="205"/>
    </location>
</feature>
<evidence type="ECO:0000256" key="7">
    <source>
        <dbReference type="ARBA" id="ARBA00023136"/>
    </source>
</evidence>
<keyword evidence="5 8" id="KW-0812">Transmembrane</keyword>
<protein>
    <submittedName>
        <fullName evidence="9">AI-2E family transporter</fullName>
    </submittedName>
</protein>
<keyword evidence="6 8" id="KW-1133">Transmembrane helix</keyword>
<feature type="transmembrane region" description="Helical" evidence="8">
    <location>
        <begin position="305"/>
        <end position="323"/>
    </location>
</feature>
<evidence type="ECO:0000256" key="4">
    <source>
        <dbReference type="ARBA" id="ARBA00022475"/>
    </source>
</evidence>
<evidence type="ECO:0000256" key="1">
    <source>
        <dbReference type="ARBA" id="ARBA00004651"/>
    </source>
</evidence>
<keyword evidence="10" id="KW-1185">Reference proteome</keyword>
<comment type="similarity">
    <text evidence="2">Belongs to the autoinducer-2 exporter (AI-2E) (TC 2.A.86) family.</text>
</comment>
<keyword evidence="4" id="KW-1003">Cell membrane</keyword>
<feature type="transmembrane region" description="Helical" evidence="8">
    <location>
        <begin position="30"/>
        <end position="48"/>
    </location>
</feature>
<feature type="transmembrane region" description="Helical" evidence="8">
    <location>
        <begin position="343"/>
        <end position="368"/>
    </location>
</feature>
<dbReference type="Proteomes" id="UP001501706">
    <property type="component" value="Unassembled WGS sequence"/>
</dbReference>
<dbReference type="PANTHER" id="PTHR21716">
    <property type="entry name" value="TRANSMEMBRANE PROTEIN"/>
    <property type="match status" value="1"/>
</dbReference>
<evidence type="ECO:0000256" key="2">
    <source>
        <dbReference type="ARBA" id="ARBA00009773"/>
    </source>
</evidence>
<feature type="transmembrane region" description="Helical" evidence="8">
    <location>
        <begin position="244"/>
        <end position="272"/>
    </location>
</feature>
<comment type="subcellular location">
    <subcellularLocation>
        <location evidence="1">Cell membrane</location>
        <topology evidence="1">Multi-pass membrane protein</topology>
    </subcellularLocation>
</comment>
<dbReference type="EMBL" id="BAAAEN010000012">
    <property type="protein sequence ID" value="GAA0512119.1"/>
    <property type="molecule type" value="Genomic_DNA"/>
</dbReference>
<gene>
    <name evidence="9" type="ORF">GCM10009097_31760</name>
</gene>
<organism evidence="9 10">
    <name type="scientific">Pigmentiphaga daeguensis</name>
    <dbReference type="NCBI Taxonomy" id="414049"/>
    <lineage>
        <taxon>Bacteria</taxon>
        <taxon>Pseudomonadati</taxon>
        <taxon>Pseudomonadota</taxon>
        <taxon>Betaproteobacteria</taxon>
        <taxon>Burkholderiales</taxon>
        <taxon>Alcaligenaceae</taxon>
        <taxon>Pigmentiphaga</taxon>
    </lineage>
</organism>
<sequence>MTQDLEPNKGAAEPLVAHGDILRSLSSLGAVRLAAGLTSAAIIIAGLFFGQEILIPLAVAFLISFALSPAIAKLERLGLSRLPAVMLTMIVVVILMGGFGLVLGSQLRALSQELPTYQSTIRSKLADLRKNLSGPGMLDGAMQTVDTVQKEVESPATHADDAPQRVSVVPAPPMPFDTAKAWLVPALAPLANAGIIFVFVFLMLVDRSDLRMRLLRLLGGNLHRSTDAMEEAGTRISKYLLMQLLVNVTYGLPMGVGLWLIGVPGALLWGTIAAVMRFIPYIGPMISAVFPLGLAFAVDPGWNMVLWTLGLIIVLEVISNNVVEPLLYGSSTGLSAISLIVSATFWTALWGPVGLVLSTPLTVCLLVVGRNLPQLQFLDTLLGTSPALDLPTRVYQRLLADDSDEALDIAQVEIERSSVQAFYNDVAVPVLGLASQDYQGQATPEHHLRVINGMETLIEALREDHTGGDAGAGKPRVVCIAGKWEVDTLAADMLAHALCLAGISADFRPASALTSRHLDGLKLDDVDIVVLGYMSEQPIAAARQLCRRIRRR</sequence>